<comment type="subcellular location">
    <subcellularLocation>
        <location evidence="1">Membrane</location>
    </subcellularLocation>
</comment>
<reference evidence="4" key="1">
    <citation type="submission" date="2019-08" db="EMBL/GenBank/DDBJ databases">
        <authorList>
            <person name="Kucharzyk K."/>
            <person name="Murdoch R.W."/>
            <person name="Higgins S."/>
            <person name="Loffler F."/>
        </authorList>
    </citation>
    <scope>NUCLEOTIDE SEQUENCE</scope>
</reference>
<dbReference type="InterPro" id="IPR012338">
    <property type="entry name" value="Beta-lactam/transpept-like"/>
</dbReference>
<dbReference type="SUPFAM" id="SSF56601">
    <property type="entry name" value="beta-lactamase/transpeptidase-like"/>
    <property type="match status" value="1"/>
</dbReference>
<comment type="caution">
    <text evidence="4">The sequence shown here is derived from an EMBL/GenBank/DDBJ whole genome shotgun (WGS) entry which is preliminary data.</text>
</comment>
<accession>A0A645FMD6</accession>
<dbReference type="InterPro" id="IPR050515">
    <property type="entry name" value="Beta-lactam/transpept"/>
</dbReference>
<feature type="domain" description="Penicillin-binding protein transpeptidase" evidence="3">
    <location>
        <begin position="1"/>
        <end position="287"/>
    </location>
</feature>
<dbReference type="GO" id="GO:0071555">
    <property type="term" value="P:cell wall organization"/>
    <property type="evidence" value="ECO:0007669"/>
    <property type="project" value="TreeGrafter"/>
</dbReference>
<evidence type="ECO:0000256" key="1">
    <source>
        <dbReference type="ARBA" id="ARBA00004370"/>
    </source>
</evidence>
<dbReference type="AlphaFoldDB" id="A0A645FMD6"/>
<evidence type="ECO:0000313" key="4">
    <source>
        <dbReference type="EMBL" id="MPN13363.1"/>
    </source>
</evidence>
<dbReference type="InterPro" id="IPR001460">
    <property type="entry name" value="PCN-bd_Tpept"/>
</dbReference>
<gene>
    <name evidence="4" type="primary">spoVD_18</name>
    <name evidence="4" type="ORF">SDC9_160684</name>
</gene>
<evidence type="ECO:0000256" key="2">
    <source>
        <dbReference type="ARBA" id="ARBA00023136"/>
    </source>
</evidence>
<sequence>MSSRPNFNQNEIYDYSNSTKGELQNRALAVTYPPGSVFKLVVLYAAFENNVIDENYRYYCNGSTKIGSSNKVLNCNNNVAHGSQDVSDALANSCNCAFYDIAKRVGSEKIFEAIKTLHLDEKVDIGIDEEKNSKIPEDIALSNLAIGQANIEFTPLQINQLTQVIANNGTYMPLYIYDSIIDNNKNTIKEYKTNKKSEIISPYTMTRIKNMMMKVSKVGTAKALADLKGGCGVKTGTAQSSLNGKDISHGWITGFYPEINPKYAITIIVEGTEKESKSATPIFKEICENLK</sequence>
<dbReference type="GO" id="GO:0005886">
    <property type="term" value="C:plasma membrane"/>
    <property type="evidence" value="ECO:0007669"/>
    <property type="project" value="TreeGrafter"/>
</dbReference>
<keyword evidence="2" id="KW-0472">Membrane</keyword>
<dbReference type="GO" id="GO:0008658">
    <property type="term" value="F:penicillin binding"/>
    <property type="evidence" value="ECO:0007669"/>
    <property type="project" value="InterPro"/>
</dbReference>
<dbReference type="PANTHER" id="PTHR30627">
    <property type="entry name" value="PEPTIDOGLYCAN D,D-TRANSPEPTIDASE"/>
    <property type="match status" value="1"/>
</dbReference>
<dbReference type="PANTHER" id="PTHR30627:SF1">
    <property type="entry name" value="PEPTIDOGLYCAN D,D-TRANSPEPTIDASE FTSI"/>
    <property type="match status" value="1"/>
</dbReference>
<proteinExistence type="predicted"/>
<dbReference type="EMBL" id="VSSQ01059859">
    <property type="protein sequence ID" value="MPN13363.1"/>
    <property type="molecule type" value="Genomic_DNA"/>
</dbReference>
<protein>
    <submittedName>
        <fullName evidence="4">Stage V sporulation protein D</fullName>
    </submittedName>
</protein>
<organism evidence="4">
    <name type="scientific">bioreactor metagenome</name>
    <dbReference type="NCBI Taxonomy" id="1076179"/>
    <lineage>
        <taxon>unclassified sequences</taxon>
        <taxon>metagenomes</taxon>
        <taxon>ecological metagenomes</taxon>
    </lineage>
</organism>
<name>A0A645FMD6_9ZZZZ</name>
<dbReference type="Pfam" id="PF00905">
    <property type="entry name" value="Transpeptidase"/>
    <property type="match status" value="1"/>
</dbReference>
<dbReference type="Gene3D" id="3.40.710.10">
    <property type="entry name" value="DD-peptidase/beta-lactamase superfamily"/>
    <property type="match status" value="1"/>
</dbReference>
<evidence type="ECO:0000259" key="3">
    <source>
        <dbReference type="Pfam" id="PF00905"/>
    </source>
</evidence>